<evidence type="ECO:0000256" key="3">
    <source>
        <dbReference type="ARBA" id="ARBA00022692"/>
    </source>
</evidence>
<organism evidence="9 10">
    <name type="scientific">Pyrus ussuriensis x Pyrus communis</name>
    <dbReference type="NCBI Taxonomy" id="2448454"/>
    <lineage>
        <taxon>Eukaryota</taxon>
        <taxon>Viridiplantae</taxon>
        <taxon>Streptophyta</taxon>
        <taxon>Embryophyta</taxon>
        <taxon>Tracheophyta</taxon>
        <taxon>Spermatophyta</taxon>
        <taxon>Magnoliopsida</taxon>
        <taxon>eudicotyledons</taxon>
        <taxon>Gunneridae</taxon>
        <taxon>Pentapetalae</taxon>
        <taxon>rosids</taxon>
        <taxon>fabids</taxon>
        <taxon>Rosales</taxon>
        <taxon>Rosaceae</taxon>
        <taxon>Amygdaloideae</taxon>
        <taxon>Maleae</taxon>
        <taxon>Pyrus</taxon>
    </lineage>
</organism>
<dbReference type="InterPro" id="IPR001245">
    <property type="entry name" value="Ser-Thr/Tyr_kinase_cat_dom"/>
</dbReference>
<evidence type="ECO:0000256" key="5">
    <source>
        <dbReference type="ARBA" id="ARBA00022989"/>
    </source>
</evidence>
<dbReference type="SUPFAM" id="SSF56112">
    <property type="entry name" value="Protein kinase-like (PK-like)"/>
    <property type="match status" value="1"/>
</dbReference>
<dbReference type="InterPro" id="IPR000719">
    <property type="entry name" value="Prot_kinase_dom"/>
</dbReference>
<dbReference type="EMBL" id="SMOL01000157">
    <property type="protein sequence ID" value="KAB2626924.1"/>
    <property type="molecule type" value="Genomic_DNA"/>
</dbReference>
<dbReference type="InterPro" id="IPR051809">
    <property type="entry name" value="Plant_receptor-like_S/T_kinase"/>
</dbReference>
<name>A0A5N5HU54_9ROSA</name>
<dbReference type="InterPro" id="IPR011009">
    <property type="entry name" value="Kinase-like_dom_sf"/>
</dbReference>
<dbReference type="GO" id="GO:0005524">
    <property type="term" value="F:ATP binding"/>
    <property type="evidence" value="ECO:0007669"/>
    <property type="project" value="InterPro"/>
</dbReference>
<dbReference type="Pfam" id="PF07714">
    <property type="entry name" value="PK_Tyr_Ser-Thr"/>
    <property type="match status" value="1"/>
</dbReference>
<dbReference type="PROSITE" id="PS50011">
    <property type="entry name" value="PROTEIN_KINASE_DOM"/>
    <property type="match status" value="1"/>
</dbReference>
<comment type="caution">
    <text evidence="9">The sequence shown here is derived from an EMBL/GenBank/DDBJ whole genome shotgun (WGS) entry which is preliminary data.</text>
</comment>
<keyword evidence="9" id="KW-0675">Receptor</keyword>
<dbReference type="GO" id="GO:0004672">
    <property type="term" value="F:protein kinase activity"/>
    <property type="evidence" value="ECO:0007669"/>
    <property type="project" value="InterPro"/>
</dbReference>
<proteinExistence type="predicted"/>
<keyword evidence="5" id="KW-1133">Transmembrane helix</keyword>
<dbReference type="PANTHER" id="PTHR27008">
    <property type="entry name" value="OS04G0122200 PROTEIN"/>
    <property type="match status" value="1"/>
</dbReference>
<dbReference type="Gene3D" id="1.10.510.10">
    <property type="entry name" value="Transferase(Phosphotransferase) domain 1"/>
    <property type="match status" value="1"/>
</dbReference>
<evidence type="ECO:0000259" key="8">
    <source>
        <dbReference type="PROSITE" id="PS50011"/>
    </source>
</evidence>
<comment type="subcellular location">
    <subcellularLocation>
        <location evidence="1">Membrane</location>
    </subcellularLocation>
</comment>
<keyword evidence="10" id="KW-1185">Reference proteome</keyword>
<dbReference type="AlphaFoldDB" id="A0A5N5HU54"/>
<dbReference type="PANTHER" id="PTHR27008:SF577">
    <property type="entry name" value="PROTEIN KINASE DOMAIN-CONTAINING PROTEIN"/>
    <property type="match status" value="1"/>
</dbReference>
<dbReference type="InterPro" id="IPR008271">
    <property type="entry name" value="Ser/Thr_kinase_AS"/>
</dbReference>
<gene>
    <name evidence="9" type="ORF">D8674_020542</name>
</gene>
<keyword evidence="9" id="KW-0808">Transferase</keyword>
<dbReference type="GO" id="GO:0016020">
    <property type="term" value="C:membrane"/>
    <property type="evidence" value="ECO:0007669"/>
    <property type="project" value="UniProtKB-SubCell"/>
</dbReference>
<accession>A0A5N5HU54</accession>
<reference evidence="9 10" key="1">
    <citation type="submission" date="2019-09" db="EMBL/GenBank/DDBJ databases">
        <authorList>
            <person name="Ou C."/>
        </authorList>
    </citation>
    <scope>NUCLEOTIDE SEQUENCE [LARGE SCALE GENOMIC DNA]</scope>
    <source>
        <strain evidence="9">S2</strain>
        <tissue evidence="9">Leaf</tissue>
    </source>
</reference>
<evidence type="ECO:0000313" key="9">
    <source>
        <dbReference type="EMBL" id="KAB2626924.1"/>
    </source>
</evidence>
<feature type="region of interest" description="Disordered" evidence="7">
    <location>
        <begin position="1"/>
        <end position="28"/>
    </location>
</feature>
<evidence type="ECO:0000256" key="4">
    <source>
        <dbReference type="ARBA" id="ARBA00022737"/>
    </source>
</evidence>
<evidence type="ECO:0000256" key="7">
    <source>
        <dbReference type="SAM" id="MobiDB-lite"/>
    </source>
</evidence>
<feature type="domain" description="Protein kinase" evidence="8">
    <location>
        <begin position="61"/>
        <end position="350"/>
    </location>
</feature>
<keyword evidence="4" id="KW-0677">Repeat</keyword>
<sequence>MASKKGQVAFTTKGRSISTSGASGESVGVTTRSKAKVVTTLQHATSKLMRLRKQGEHQRRESIISLPSLSALKHVVMARTRTHKVASKRREEKECTSIDSDKFLKKSETEIAFKVLNLDPHGACRRFTAECEALKNIRHRNLVKVLSACSDSNYLGDDFEALIYEFMANGSLENCFSRRLSIAIDVAMALEYLHNHCPTHIVHCDLKLSNVLLDDDMVRHVSDFGLVRCLPETFGNQSSSTGLKGTIGYAPTEYDMGHEVRTQGDVCTKRPTDNMFQGSSNLRNFNKASVREQVVEIVDVQEHYVTGDQMNASHHHFNEDITTTGIKFEEIIVSILEIGVACSPMTNCSL</sequence>
<evidence type="ECO:0000256" key="1">
    <source>
        <dbReference type="ARBA" id="ARBA00004370"/>
    </source>
</evidence>
<keyword evidence="9" id="KW-0418">Kinase</keyword>
<keyword evidence="6" id="KW-0472">Membrane</keyword>
<reference evidence="9 10" key="3">
    <citation type="submission" date="2019-11" db="EMBL/GenBank/DDBJ databases">
        <title>A de novo genome assembly of a pear dwarfing rootstock.</title>
        <authorList>
            <person name="Wang F."/>
            <person name="Wang J."/>
            <person name="Li S."/>
            <person name="Zhang Y."/>
            <person name="Fang M."/>
            <person name="Ma L."/>
            <person name="Zhao Y."/>
            <person name="Jiang S."/>
        </authorList>
    </citation>
    <scope>NUCLEOTIDE SEQUENCE [LARGE SCALE GENOMIC DNA]</scope>
    <source>
        <strain evidence="9">S2</strain>
        <tissue evidence="9">Leaf</tissue>
    </source>
</reference>
<dbReference type="OrthoDB" id="1929327at2759"/>
<keyword evidence="3" id="KW-0812">Transmembrane</keyword>
<protein>
    <submittedName>
        <fullName evidence="9">LRR receptor-like serine/threonine-protein kinase</fullName>
    </submittedName>
</protein>
<evidence type="ECO:0000313" key="10">
    <source>
        <dbReference type="Proteomes" id="UP000327157"/>
    </source>
</evidence>
<dbReference type="PROSITE" id="PS00108">
    <property type="entry name" value="PROTEIN_KINASE_ST"/>
    <property type="match status" value="1"/>
</dbReference>
<reference evidence="10" key="2">
    <citation type="submission" date="2019-10" db="EMBL/GenBank/DDBJ databases">
        <title>A de novo genome assembly of a pear dwarfing rootstock.</title>
        <authorList>
            <person name="Wang F."/>
            <person name="Wang J."/>
            <person name="Li S."/>
            <person name="Zhang Y."/>
            <person name="Fang M."/>
            <person name="Ma L."/>
            <person name="Zhao Y."/>
            <person name="Jiang S."/>
        </authorList>
    </citation>
    <scope>NUCLEOTIDE SEQUENCE [LARGE SCALE GENOMIC DNA]</scope>
</reference>
<dbReference type="SMART" id="SM00220">
    <property type="entry name" value="S_TKc"/>
    <property type="match status" value="1"/>
</dbReference>
<feature type="compositionally biased region" description="Polar residues" evidence="7">
    <location>
        <begin position="9"/>
        <end position="28"/>
    </location>
</feature>
<keyword evidence="2" id="KW-0433">Leucine-rich repeat</keyword>
<evidence type="ECO:0000256" key="2">
    <source>
        <dbReference type="ARBA" id="ARBA00022614"/>
    </source>
</evidence>
<dbReference type="Gene3D" id="3.30.200.20">
    <property type="entry name" value="Phosphorylase Kinase, domain 1"/>
    <property type="match status" value="1"/>
</dbReference>
<evidence type="ECO:0000256" key="6">
    <source>
        <dbReference type="ARBA" id="ARBA00023136"/>
    </source>
</evidence>
<dbReference type="Proteomes" id="UP000327157">
    <property type="component" value="Chromosome 2"/>
</dbReference>